<dbReference type="EMBL" id="QYYG01000009">
    <property type="protein sequence ID" value="RJF53451.1"/>
    <property type="molecule type" value="Genomic_DNA"/>
</dbReference>
<proteinExistence type="predicted"/>
<dbReference type="Proteomes" id="UP000284338">
    <property type="component" value="Unassembled WGS sequence"/>
</dbReference>
<keyword evidence="2" id="KW-1185">Reference proteome</keyword>
<dbReference type="RefSeq" id="WP_119805209.1">
    <property type="nucleotide sequence ID" value="NZ_QYYG01000009.1"/>
</dbReference>
<accession>A0AA92X4I9</accession>
<name>A0AA92X4I9_9GAMM</name>
<evidence type="ECO:0000313" key="1">
    <source>
        <dbReference type="EMBL" id="RJF53451.1"/>
    </source>
</evidence>
<dbReference type="AlphaFoldDB" id="A0AA92X4I9"/>
<comment type="caution">
    <text evidence="1">The sequence shown here is derived from an EMBL/GenBank/DDBJ whole genome shotgun (WGS) entry which is preliminary data.</text>
</comment>
<evidence type="ECO:0000313" key="2">
    <source>
        <dbReference type="Proteomes" id="UP000284338"/>
    </source>
</evidence>
<reference evidence="1 2" key="1">
    <citation type="submission" date="2018-09" db="EMBL/GenBank/DDBJ databases">
        <title>Draft genome of a novel serratia sp. strain with antifungal activity.</title>
        <authorList>
            <person name="Dichmann S.I."/>
            <person name="Park B.P."/>
            <person name="Pathiraja D."/>
            <person name="Choi I.-G."/>
            <person name="Stougaard P."/>
            <person name="Hennessy R.C."/>
        </authorList>
    </citation>
    <scope>NUCLEOTIDE SEQUENCE [LARGE SCALE GENOMIC DNA]</scope>
    <source>
        <strain evidence="1 2">S40</strain>
    </source>
</reference>
<protein>
    <submittedName>
        <fullName evidence="1">Uncharacterized protein</fullName>
    </submittedName>
</protein>
<gene>
    <name evidence="1" type="ORF">D4100_21400</name>
</gene>
<organism evidence="1 2">
    <name type="scientific">Serratia inhibens</name>
    <dbReference type="NCBI Taxonomy" id="2338073"/>
    <lineage>
        <taxon>Bacteria</taxon>
        <taxon>Pseudomonadati</taxon>
        <taxon>Pseudomonadota</taxon>
        <taxon>Gammaproteobacteria</taxon>
        <taxon>Enterobacterales</taxon>
        <taxon>Yersiniaceae</taxon>
        <taxon>Serratia</taxon>
    </lineage>
</organism>
<sequence length="77" mass="8351">MHAGNASNSAITGGVTRPRTILFVALALMLFNAGVWGENKPAPHPTGIQRSSHTAMPDIFNSFKPRIKKQLRRLAAL</sequence>